<proteinExistence type="predicted"/>
<sequence length="416" mass="47139">MMTTTDSLSSLVTKLGQKSKQRYYSTDLITNKELLDTYNSGWIAKRYIKKTIGDMLKAQRDIYFSDFDESDKTRFLKINQKFETTEVIKDALFNVLLFGECIVVAITDSQNLELPLTQDEHVYRFVVLNKDEYQERAPKNRIFQKDDSSFFKIGSAILHSSRVLKVTSDIKSYGKKERQSFSDIQTALPIIKMFDTITMSVSDLIEECKIDIYKMEGFNEQIASGREDLVLNRISINQDIKGYANAIAMDKEDDYETKETNLNGIADLWAKACIVVAGALNRPITILFGEGAGGFSSGEEDNQSYYETINEAQETLLRPIYNFIDLFMLREIGKDDELLDFDFPSIDSINEKEKAEVLNIKAGAFSTLISSGIITESIALKELRDDGLISNITDEDINESELLSKGLEYGNTISEV</sequence>
<reference evidence="2 3" key="1">
    <citation type="journal article" date="2015" name="Genome Announc.">
        <title>Complete Genome Sequence of the Campylobacter ureolyticus Clinical Isolate RIGS 9880.</title>
        <authorList>
            <person name="Miller W.G."/>
            <person name="Yee E."/>
            <person name="On S.L."/>
            <person name="Andersen L.P."/>
            <person name="Bono J.L."/>
        </authorList>
    </citation>
    <scope>NUCLEOTIDE SEQUENCE [LARGE SCALE GENOMIC DNA]</scope>
    <source>
        <strain evidence="2 3">RIGS 9880</strain>
    </source>
</reference>
<dbReference type="InterPro" id="IPR024459">
    <property type="entry name" value="Acb1-like_N"/>
</dbReference>
<dbReference type="Proteomes" id="UP000063971">
    <property type="component" value="Chromosome"/>
</dbReference>
<protein>
    <recommendedName>
        <fullName evidence="1">Anti-CBASS protein Acb1-like N-terminal domain-containing protein</fullName>
    </recommendedName>
</protein>
<organism evidence="2 3">
    <name type="scientific">Campylobacter ureolyticus RIGS 9880</name>
    <dbReference type="NCBI Taxonomy" id="1032069"/>
    <lineage>
        <taxon>Bacteria</taxon>
        <taxon>Pseudomonadati</taxon>
        <taxon>Campylobacterota</taxon>
        <taxon>Epsilonproteobacteria</taxon>
        <taxon>Campylobacterales</taxon>
        <taxon>Campylobacteraceae</taxon>
        <taxon>Campylobacter</taxon>
    </lineage>
</organism>
<dbReference type="AlphaFoldDB" id="A0AAU8U4I2"/>
<evidence type="ECO:0000313" key="3">
    <source>
        <dbReference type="Proteomes" id="UP000063971"/>
    </source>
</evidence>
<accession>A0AAU8U4I2</accession>
<dbReference type="EMBL" id="CP012195">
    <property type="protein sequence ID" value="AKT91081.1"/>
    <property type="molecule type" value="Genomic_DNA"/>
</dbReference>
<dbReference type="KEGG" id="cure:CUREO_1237"/>
<evidence type="ECO:0000259" key="1">
    <source>
        <dbReference type="Pfam" id="PF06381"/>
    </source>
</evidence>
<gene>
    <name evidence="2" type="ORF">CUREO_1237</name>
</gene>
<evidence type="ECO:0000313" key="2">
    <source>
        <dbReference type="EMBL" id="AKT91081.1"/>
    </source>
</evidence>
<feature type="domain" description="Anti-CBASS protein Acb1-like N-terminal" evidence="1">
    <location>
        <begin position="33"/>
        <end position="365"/>
    </location>
</feature>
<dbReference type="Pfam" id="PF06381">
    <property type="entry name" value="Phage_portal_3"/>
    <property type="match status" value="1"/>
</dbReference>
<name>A0AAU8U4I2_9BACT</name>